<reference evidence="1" key="1">
    <citation type="submission" date="2022-11" db="EMBL/GenBank/DDBJ databases">
        <title>Genome Sequence of Boeremia exigua.</title>
        <authorList>
            <person name="Buettner E."/>
        </authorList>
    </citation>
    <scope>NUCLEOTIDE SEQUENCE</scope>
    <source>
        <strain evidence="1">CU02</strain>
    </source>
</reference>
<evidence type="ECO:0000313" key="1">
    <source>
        <dbReference type="EMBL" id="KAJ8115566.1"/>
    </source>
</evidence>
<name>A0ACC2IK47_9PLEO</name>
<proteinExistence type="predicted"/>
<accession>A0ACC2IK47</accession>
<dbReference type="EMBL" id="JAPHNI010000133">
    <property type="protein sequence ID" value="KAJ8115566.1"/>
    <property type="molecule type" value="Genomic_DNA"/>
</dbReference>
<organism evidence="1 2">
    <name type="scientific">Boeremia exigua</name>
    <dbReference type="NCBI Taxonomy" id="749465"/>
    <lineage>
        <taxon>Eukaryota</taxon>
        <taxon>Fungi</taxon>
        <taxon>Dikarya</taxon>
        <taxon>Ascomycota</taxon>
        <taxon>Pezizomycotina</taxon>
        <taxon>Dothideomycetes</taxon>
        <taxon>Pleosporomycetidae</taxon>
        <taxon>Pleosporales</taxon>
        <taxon>Pleosporineae</taxon>
        <taxon>Didymellaceae</taxon>
        <taxon>Boeremia</taxon>
    </lineage>
</organism>
<sequence>MKYGRTNIIDNGDEAVKIMPTPPGFVRSTRIPLAVARSQRWVEVHAWALSASPGVGSQPRRHEARYSFFEPATGTMALSMRLFLIRHGETVDNVAQLYAGSRDSALTNHGYQQATRLGQHFEAVGLEFTHLFSSHLHRAAKTCDLIRVAQLQPTGELESAHVVPEVKQLDILMEQDFGSLEGKKWTDINIELQNKPGFVAVETKEAIGRRADVFLDDHLLPLLDDTGCHDHHTVAVVSHGIFLSTLWKRLLRRLPAKSVALSPDLQSTTRPSLEHLGGWSNTGYLELLWTREDAWLDILQTAMSHSDNIEAVEIAQSRTRKCNVSTSPAKCAIAATPIPAARTTGLRIAHGSTTTVVTVNGKDHLRGLKRTRGGVGSSRHDASQSGIESFFKRRKVG</sequence>
<evidence type="ECO:0000313" key="2">
    <source>
        <dbReference type="Proteomes" id="UP001153331"/>
    </source>
</evidence>
<keyword evidence="2" id="KW-1185">Reference proteome</keyword>
<dbReference type="Proteomes" id="UP001153331">
    <property type="component" value="Unassembled WGS sequence"/>
</dbReference>
<comment type="caution">
    <text evidence="1">The sequence shown here is derived from an EMBL/GenBank/DDBJ whole genome shotgun (WGS) entry which is preliminary data.</text>
</comment>
<gene>
    <name evidence="1" type="ORF">OPT61_g2813</name>
</gene>
<protein>
    <submittedName>
        <fullName evidence="1">Uncharacterized protein</fullName>
    </submittedName>
</protein>